<dbReference type="InterPro" id="IPR036890">
    <property type="entry name" value="HATPase_C_sf"/>
</dbReference>
<feature type="domain" description="Response regulatory" evidence="10">
    <location>
        <begin position="600"/>
        <end position="712"/>
    </location>
</feature>
<dbReference type="PANTHER" id="PTHR43065:SF49">
    <property type="entry name" value="HISTIDINE KINASE"/>
    <property type="match status" value="1"/>
</dbReference>
<evidence type="ECO:0000256" key="5">
    <source>
        <dbReference type="ARBA" id="ARBA00022679"/>
    </source>
</evidence>
<dbReference type="SUPFAM" id="SSF55785">
    <property type="entry name" value="PYP-like sensor domain (PAS domain)"/>
    <property type="match status" value="1"/>
</dbReference>
<feature type="domain" description="Phytochrome chromophore attachment site" evidence="8">
    <location>
        <begin position="250"/>
        <end position="297"/>
    </location>
</feature>
<dbReference type="PROSITE" id="PS50046">
    <property type="entry name" value="PHYTOCHROME_2"/>
    <property type="match status" value="1"/>
</dbReference>
<dbReference type="SUPFAM" id="SSF55781">
    <property type="entry name" value="GAF domain-like"/>
    <property type="match status" value="1"/>
</dbReference>
<dbReference type="AlphaFoldDB" id="A0A4Y9S5C5"/>
<organism evidence="11 12">
    <name type="scientific">Brevundimonas intermedia</name>
    <dbReference type="NCBI Taxonomy" id="74315"/>
    <lineage>
        <taxon>Bacteria</taxon>
        <taxon>Pseudomonadati</taxon>
        <taxon>Pseudomonadota</taxon>
        <taxon>Alphaproteobacteria</taxon>
        <taxon>Caulobacterales</taxon>
        <taxon>Caulobacteraceae</taxon>
        <taxon>Brevundimonas</taxon>
    </lineage>
</organism>
<dbReference type="InterPro" id="IPR001789">
    <property type="entry name" value="Sig_transdc_resp-reg_receiver"/>
</dbReference>
<dbReference type="OrthoDB" id="7284568at2"/>
<dbReference type="Gene3D" id="3.40.50.2300">
    <property type="match status" value="1"/>
</dbReference>
<evidence type="ECO:0000259" key="10">
    <source>
        <dbReference type="PROSITE" id="PS50110"/>
    </source>
</evidence>
<dbReference type="SMART" id="SM00448">
    <property type="entry name" value="REC"/>
    <property type="match status" value="1"/>
</dbReference>
<feature type="domain" description="Histidine kinase" evidence="9">
    <location>
        <begin position="358"/>
        <end position="579"/>
    </location>
</feature>
<dbReference type="SUPFAM" id="SSF47384">
    <property type="entry name" value="Homodimeric domain of signal transducing histidine kinase"/>
    <property type="match status" value="1"/>
</dbReference>
<dbReference type="InterPro" id="IPR003018">
    <property type="entry name" value="GAF"/>
</dbReference>
<dbReference type="Gene3D" id="3.30.565.10">
    <property type="entry name" value="Histidine kinase-like ATPase, C-terminal domain"/>
    <property type="match status" value="1"/>
</dbReference>
<dbReference type="PROSITE" id="PS50109">
    <property type="entry name" value="HIS_KIN"/>
    <property type="match status" value="1"/>
</dbReference>
<evidence type="ECO:0000256" key="2">
    <source>
        <dbReference type="ARBA" id="ARBA00006402"/>
    </source>
</evidence>
<evidence type="ECO:0000256" key="1">
    <source>
        <dbReference type="ARBA" id="ARBA00000085"/>
    </source>
</evidence>
<dbReference type="InterPro" id="IPR005467">
    <property type="entry name" value="His_kinase_dom"/>
</dbReference>
<dbReference type="GO" id="GO:0000155">
    <property type="term" value="F:phosphorelay sensor kinase activity"/>
    <property type="evidence" value="ECO:0007669"/>
    <property type="project" value="InterPro"/>
</dbReference>
<evidence type="ECO:0000256" key="4">
    <source>
        <dbReference type="ARBA" id="ARBA00022553"/>
    </source>
</evidence>
<sequence>MAAAIAHKDWSGTSLGPIDAWPATLKTTVALMLGSGFPQAIVWGENLITLYNDAFLPILGDKSEPLGRPFSDIWAEAWPQIAPIADAAFQGRATYVEDFPLKVDRGAGLEEAFFTFSYSPIRDERGVVVGFLDTVSETTATVLARKKLSILDHLSRALTDVADADQIMAESTRLVAQHLGVSNCAYADMDDDEDGFTIRGDWAAPGSPSIVGRYSLADFGRLAVQQLSAGRPLIVNDNGSELAPEDAATFQAIGIAATICMPLIKNGRLTALMAIHDREPRRWSAFELEVIREITDRSWAHIERVRDAAELKTSIGALDDLNRTLEQKIDIALAERATLEEAYRHTQRLEAIGQLTGGVAHDFNNLLTIIRGSADLLSRPNVPEARRERYLAAIRDTADRAARLTSQLLSFSRRQALAPRVFDVGECVRSMGEMMRTTLGVGIVVDMSDAPLGLFTNADPIELETALLNLAVNARDAMKGHGRLTLTVEAVGEIPAIRGQAVRPGAFVAIHVADTGEGIPAALQGRVFEPFFTTKPVGEGTGLGLSQAFGFANQSGGDITVQSDLSQGTVFSLYLPRAEASEVVSEPGRSENCHPSGRGRILVVEDNADVGAFAVNLLEDLGYTPVLTTTAEDALKILEGDDRFDLLFSDVVMPGMGGVELAHLSRKRWPDIPILLTSGFSHTLANDAAHGFDILRKPYAMDELSLSLQEKLG</sequence>
<evidence type="ECO:0000313" key="11">
    <source>
        <dbReference type="EMBL" id="TFW14708.1"/>
    </source>
</evidence>
<keyword evidence="12" id="KW-1185">Reference proteome</keyword>
<dbReference type="Pfam" id="PF01590">
    <property type="entry name" value="GAF"/>
    <property type="match status" value="1"/>
</dbReference>
<dbReference type="Pfam" id="PF00512">
    <property type="entry name" value="HisKA"/>
    <property type="match status" value="1"/>
</dbReference>
<protein>
    <recommendedName>
        <fullName evidence="3">histidine kinase</fullName>
        <ecNumber evidence="3">2.7.13.3</ecNumber>
    </recommendedName>
</protein>
<dbReference type="InterPro" id="IPR003661">
    <property type="entry name" value="HisK_dim/P_dom"/>
</dbReference>
<dbReference type="PROSITE" id="PS50110">
    <property type="entry name" value="RESPONSE_REGULATORY"/>
    <property type="match status" value="1"/>
</dbReference>
<proteinExistence type="inferred from homology"/>
<comment type="caution">
    <text evidence="11">The sequence shown here is derived from an EMBL/GenBank/DDBJ whole genome shotgun (WGS) entry which is preliminary data.</text>
</comment>
<evidence type="ECO:0000256" key="7">
    <source>
        <dbReference type="PROSITE-ProRule" id="PRU00169"/>
    </source>
</evidence>
<gene>
    <name evidence="11" type="ORF">EGY25_03060</name>
</gene>
<dbReference type="Gene3D" id="1.10.287.130">
    <property type="match status" value="1"/>
</dbReference>
<dbReference type="PRINTS" id="PR00344">
    <property type="entry name" value="BCTRLSENSOR"/>
</dbReference>
<evidence type="ECO:0000259" key="8">
    <source>
        <dbReference type="PROSITE" id="PS50046"/>
    </source>
</evidence>
<dbReference type="SMART" id="SM00065">
    <property type="entry name" value="GAF"/>
    <property type="match status" value="1"/>
</dbReference>
<evidence type="ECO:0000256" key="6">
    <source>
        <dbReference type="ARBA" id="ARBA00022777"/>
    </source>
</evidence>
<name>A0A4Y9S5C5_9CAUL</name>
<comment type="catalytic activity">
    <reaction evidence="1">
        <text>ATP + protein L-histidine = ADP + protein N-phospho-L-histidine.</text>
        <dbReference type="EC" id="2.7.13.3"/>
    </reaction>
</comment>
<dbReference type="CDD" id="cd00082">
    <property type="entry name" value="HisKA"/>
    <property type="match status" value="1"/>
</dbReference>
<dbReference type="EC" id="2.7.13.3" evidence="3"/>
<dbReference type="InterPro" id="IPR003594">
    <property type="entry name" value="HATPase_dom"/>
</dbReference>
<dbReference type="InterPro" id="IPR035965">
    <property type="entry name" value="PAS-like_dom_sf"/>
</dbReference>
<keyword evidence="5" id="KW-0808">Transferase</keyword>
<dbReference type="Pfam" id="PF00072">
    <property type="entry name" value="Response_reg"/>
    <property type="match status" value="1"/>
</dbReference>
<feature type="modified residue" description="4-aspartylphosphate" evidence="7">
    <location>
        <position position="650"/>
    </location>
</feature>
<dbReference type="SMART" id="SM00388">
    <property type="entry name" value="HisKA"/>
    <property type="match status" value="1"/>
</dbReference>
<dbReference type="Gene3D" id="3.30.450.20">
    <property type="entry name" value="PAS domain"/>
    <property type="match status" value="1"/>
</dbReference>
<dbReference type="PANTHER" id="PTHR43065">
    <property type="entry name" value="SENSOR HISTIDINE KINASE"/>
    <property type="match status" value="1"/>
</dbReference>
<dbReference type="InterPro" id="IPR029016">
    <property type="entry name" value="GAF-like_dom_sf"/>
</dbReference>
<dbReference type="InterPro" id="IPR011006">
    <property type="entry name" value="CheY-like_superfamily"/>
</dbReference>
<evidence type="ECO:0000256" key="3">
    <source>
        <dbReference type="ARBA" id="ARBA00012438"/>
    </source>
</evidence>
<reference evidence="11 12" key="1">
    <citation type="submission" date="2019-03" db="EMBL/GenBank/DDBJ databases">
        <title>Draft genome of Brevundimonas sp. a heavy metal resistant soil bacteria.</title>
        <authorList>
            <person name="Soto J."/>
        </authorList>
    </citation>
    <scope>NUCLEOTIDE SEQUENCE [LARGE SCALE GENOMIC DNA]</scope>
    <source>
        <strain evidence="11 12">B-10</strain>
    </source>
</reference>
<evidence type="ECO:0000313" key="12">
    <source>
        <dbReference type="Proteomes" id="UP000298216"/>
    </source>
</evidence>
<dbReference type="InterPro" id="IPR036097">
    <property type="entry name" value="HisK_dim/P_sf"/>
</dbReference>
<dbReference type="InterPro" id="IPR004358">
    <property type="entry name" value="Sig_transdc_His_kin-like_C"/>
</dbReference>
<dbReference type="InterPro" id="IPR016132">
    <property type="entry name" value="Phyto_chromo_attachment"/>
</dbReference>
<dbReference type="Proteomes" id="UP000298216">
    <property type="component" value="Unassembled WGS sequence"/>
</dbReference>
<keyword evidence="4 7" id="KW-0597">Phosphoprotein</keyword>
<dbReference type="Gene3D" id="3.30.450.40">
    <property type="match status" value="1"/>
</dbReference>
<dbReference type="EMBL" id="SPVH01000002">
    <property type="protein sequence ID" value="TFW14708.1"/>
    <property type="molecule type" value="Genomic_DNA"/>
</dbReference>
<evidence type="ECO:0000259" key="9">
    <source>
        <dbReference type="PROSITE" id="PS50109"/>
    </source>
</evidence>
<dbReference type="Pfam" id="PF02518">
    <property type="entry name" value="HATPase_c"/>
    <property type="match status" value="1"/>
</dbReference>
<dbReference type="SUPFAM" id="SSF55874">
    <property type="entry name" value="ATPase domain of HSP90 chaperone/DNA topoisomerase II/histidine kinase"/>
    <property type="match status" value="1"/>
</dbReference>
<comment type="similarity">
    <text evidence="2">In the N-terminal section; belongs to the phytochrome family.</text>
</comment>
<accession>A0A4Y9S5C5</accession>
<dbReference type="SUPFAM" id="SSF52172">
    <property type="entry name" value="CheY-like"/>
    <property type="match status" value="1"/>
</dbReference>
<dbReference type="SMART" id="SM00387">
    <property type="entry name" value="HATPase_c"/>
    <property type="match status" value="1"/>
</dbReference>
<keyword evidence="6 11" id="KW-0418">Kinase</keyword>